<feature type="compositionally biased region" description="Basic and acidic residues" evidence="1">
    <location>
        <begin position="381"/>
        <end position="397"/>
    </location>
</feature>
<gene>
    <name evidence="3" type="ORF">Rhopal_000695-T1</name>
</gene>
<keyword evidence="2" id="KW-0472">Membrane</keyword>
<evidence type="ECO:0000313" key="3">
    <source>
        <dbReference type="EMBL" id="GJN87740.1"/>
    </source>
</evidence>
<dbReference type="AlphaFoldDB" id="A0AAV5G5R8"/>
<keyword evidence="2" id="KW-0812">Transmembrane</keyword>
<keyword evidence="2" id="KW-1133">Transmembrane helix</keyword>
<sequence>MLTRFESRGLLKRTPTQDAGRDIQDWISRQSPDLVFGLTITAGIVSLLVVLACIWETLRRCRTSAAGAQERWQHLEDGSSYRVAGRQNGGANYRGPMATLLHGGGPNGERPGQGYAANGHQPPHGSGGILQSFFGGAGHRDGSRQGYVPTRSGEDGDMRMQALSLNGFSAYDPPPPVLPMQQQQPVVERHALVDLGPIKPENERRASMNTVWSGDTRVGEETVKKVDEATTLDKPVKDLYLPPTESPVALPHAPAKSDEPLKSSSPSISRSINTHAGSFPLPGTPRTSQLPPPKADQSIPSTGEAAFSTPKPTASPLPVVTSSPARPKTHQRAQSSGGTFTPMPLSLSASASTRSAPEPPKVELKRTWSIGTWIPQLKEGGPGREEGKKDGGAEEKAGLVGAEGK</sequence>
<dbReference type="Proteomes" id="UP001342314">
    <property type="component" value="Unassembled WGS sequence"/>
</dbReference>
<organism evidence="3 4">
    <name type="scientific">Rhodotorula paludigena</name>
    <dbReference type="NCBI Taxonomy" id="86838"/>
    <lineage>
        <taxon>Eukaryota</taxon>
        <taxon>Fungi</taxon>
        <taxon>Dikarya</taxon>
        <taxon>Basidiomycota</taxon>
        <taxon>Pucciniomycotina</taxon>
        <taxon>Microbotryomycetes</taxon>
        <taxon>Sporidiobolales</taxon>
        <taxon>Sporidiobolaceae</taxon>
        <taxon>Rhodotorula</taxon>
    </lineage>
</organism>
<protein>
    <submittedName>
        <fullName evidence="3">Uncharacterized protein</fullName>
    </submittedName>
</protein>
<feature type="compositionally biased region" description="Low complexity" evidence="1">
    <location>
        <begin position="263"/>
        <end position="272"/>
    </location>
</feature>
<evidence type="ECO:0000313" key="4">
    <source>
        <dbReference type="Proteomes" id="UP001342314"/>
    </source>
</evidence>
<feature type="region of interest" description="Disordered" evidence="1">
    <location>
        <begin position="103"/>
        <end position="154"/>
    </location>
</feature>
<dbReference type="EMBL" id="BQKY01000002">
    <property type="protein sequence ID" value="GJN87740.1"/>
    <property type="molecule type" value="Genomic_DNA"/>
</dbReference>
<evidence type="ECO:0000256" key="2">
    <source>
        <dbReference type="SAM" id="Phobius"/>
    </source>
</evidence>
<accession>A0AAV5G5R8</accession>
<feature type="transmembrane region" description="Helical" evidence="2">
    <location>
        <begin position="34"/>
        <end position="55"/>
    </location>
</feature>
<feature type="region of interest" description="Disordered" evidence="1">
    <location>
        <begin position="236"/>
        <end position="405"/>
    </location>
</feature>
<reference evidence="3 4" key="1">
    <citation type="submission" date="2021-12" db="EMBL/GenBank/DDBJ databases">
        <title>High titer production of polyol ester of fatty acids by Rhodotorula paludigena BS15 towards product separation-free biomass refinery.</title>
        <authorList>
            <person name="Mano J."/>
            <person name="Ono H."/>
            <person name="Tanaka T."/>
            <person name="Naito K."/>
            <person name="Sushida H."/>
            <person name="Ike M."/>
            <person name="Tokuyasu K."/>
            <person name="Kitaoka M."/>
        </authorList>
    </citation>
    <scope>NUCLEOTIDE SEQUENCE [LARGE SCALE GENOMIC DNA]</scope>
    <source>
        <strain evidence="3 4">BS15</strain>
    </source>
</reference>
<keyword evidence="4" id="KW-1185">Reference proteome</keyword>
<name>A0AAV5G5R8_9BASI</name>
<comment type="caution">
    <text evidence="3">The sequence shown here is derived from an EMBL/GenBank/DDBJ whole genome shotgun (WGS) entry which is preliminary data.</text>
</comment>
<proteinExistence type="predicted"/>
<evidence type="ECO:0000256" key="1">
    <source>
        <dbReference type="SAM" id="MobiDB-lite"/>
    </source>
</evidence>